<organism evidence="7 8">
    <name type="scientific">Propioniciclava sinopodophylli</name>
    <dbReference type="NCBI Taxonomy" id="1837344"/>
    <lineage>
        <taxon>Bacteria</taxon>
        <taxon>Bacillati</taxon>
        <taxon>Actinomycetota</taxon>
        <taxon>Actinomycetes</taxon>
        <taxon>Propionibacteriales</taxon>
        <taxon>Propionibacteriaceae</taxon>
        <taxon>Propioniciclava</taxon>
    </lineage>
</organism>
<feature type="transmembrane region" description="Helical" evidence="5">
    <location>
        <begin position="287"/>
        <end position="305"/>
    </location>
</feature>
<evidence type="ECO:0000313" key="7">
    <source>
        <dbReference type="EMBL" id="TBT84701.1"/>
    </source>
</evidence>
<evidence type="ECO:0000256" key="3">
    <source>
        <dbReference type="ARBA" id="ARBA00022989"/>
    </source>
</evidence>
<sequence length="415" mass="40613">MSGPSTRRSFVALIASNVLGGVGVASGIAVGSLLVVSLSSVAFAGLGQALSVFGAGLMAVPLAGLAARRGRRPALALGYGVALLGAAVIILGAALGCLPVLFAGLLAFGAAQATNLQTRYAASELAGTERRGTWMSMVLWATTIGSVAGPNLSAAGGQLGSAVGLPALAGPYFFSLAAFAAAAAAVLLLLARRPAAAATQVTSAAPISALAALGWSARHPVARFAVALIVVAHAVMVGIMSMTPVHLGNGGHGLGVIGLVISLHILGMYALSPVFGALADRSGPMRTALVGLVTLGASAALAFLARDSLLAIIFALVLLGLGWSASIISGSVLLADVDSGAVRVPLQGATDALMSYGGGASAMTAGVLLAAIGYGGLALVAGALIIPAAALGWVANRSRRVPSRGASAGEPHVKS</sequence>
<dbReference type="Proteomes" id="UP000292373">
    <property type="component" value="Unassembled WGS sequence"/>
</dbReference>
<protein>
    <submittedName>
        <fullName evidence="7">MFS transporter</fullName>
    </submittedName>
</protein>
<dbReference type="PANTHER" id="PTHR23534:SF1">
    <property type="entry name" value="MAJOR FACILITATOR SUPERFAMILY PROTEIN"/>
    <property type="match status" value="1"/>
</dbReference>
<proteinExistence type="predicted"/>
<dbReference type="GO" id="GO:0022857">
    <property type="term" value="F:transmembrane transporter activity"/>
    <property type="evidence" value="ECO:0007669"/>
    <property type="project" value="InterPro"/>
</dbReference>
<dbReference type="OrthoDB" id="9776171at2"/>
<comment type="subcellular location">
    <subcellularLocation>
        <location evidence="1">Cell membrane</location>
        <topology evidence="1">Multi-pass membrane protein</topology>
    </subcellularLocation>
</comment>
<gene>
    <name evidence="7" type="ORF">ET989_08585</name>
</gene>
<dbReference type="EMBL" id="SDMQ01000007">
    <property type="protein sequence ID" value="TBT84701.1"/>
    <property type="molecule type" value="Genomic_DNA"/>
</dbReference>
<dbReference type="InterPro" id="IPR036259">
    <property type="entry name" value="MFS_trans_sf"/>
</dbReference>
<feature type="transmembrane region" description="Helical" evidence="5">
    <location>
        <begin position="172"/>
        <end position="190"/>
    </location>
</feature>
<dbReference type="PROSITE" id="PS50850">
    <property type="entry name" value="MFS"/>
    <property type="match status" value="1"/>
</dbReference>
<dbReference type="Pfam" id="PF07690">
    <property type="entry name" value="MFS_1"/>
    <property type="match status" value="1"/>
</dbReference>
<name>A0A4Q9KDH1_9ACTN</name>
<feature type="transmembrane region" description="Helical" evidence="5">
    <location>
        <begin position="12"/>
        <end position="35"/>
    </location>
</feature>
<feature type="transmembrane region" description="Helical" evidence="5">
    <location>
        <begin position="221"/>
        <end position="242"/>
    </location>
</feature>
<keyword evidence="3 5" id="KW-1133">Transmembrane helix</keyword>
<dbReference type="GO" id="GO:0005886">
    <property type="term" value="C:plasma membrane"/>
    <property type="evidence" value="ECO:0007669"/>
    <property type="project" value="UniProtKB-SubCell"/>
</dbReference>
<feature type="transmembrane region" description="Helical" evidence="5">
    <location>
        <begin position="371"/>
        <end position="394"/>
    </location>
</feature>
<feature type="transmembrane region" description="Helical" evidence="5">
    <location>
        <begin position="41"/>
        <end position="67"/>
    </location>
</feature>
<evidence type="ECO:0000259" key="6">
    <source>
        <dbReference type="PROSITE" id="PS50850"/>
    </source>
</evidence>
<dbReference type="RefSeq" id="WP_131168123.1">
    <property type="nucleotide sequence ID" value="NZ_SDMQ01000007.1"/>
</dbReference>
<evidence type="ECO:0000256" key="4">
    <source>
        <dbReference type="ARBA" id="ARBA00023136"/>
    </source>
</evidence>
<keyword evidence="4 5" id="KW-0472">Membrane</keyword>
<evidence type="ECO:0000313" key="8">
    <source>
        <dbReference type="Proteomes" id="UP000292373"/>
    </source>
</evidence>
<comment type="caution">
    <text evidence="7">The sequence shown here is derived from an EMBL/GenBank/DDBJ whole genome shotgun (WGS) entry which is preliminary data.</text>
</comment>
<keyword evidence="2 5" id="KW-0812">Transmembrane</keyword>
<dbReference type="PANTHER" id="PTHR23534">
    <property type="entry name" value="MFS PERMEASE"/>
    <property type="match status" value="1"/>
</dbReference>
<evidence type="ECO:0000256" key="2">
    <source>
        <dbReference type="ARBA" id="ARBA00022692"/>
    </source>
</evidence>
<dbReference type="InterPro" id="IPR011701">
    <property type="entry name" value="MFS"/>
</dbReference>
<dbReference type="InterPro" id="IPR020846">
    <property type="entry name" value="MFS_dom"/>
</dbReference>
<feature type="transmembrane region" description="Helical" evidence="5">
    <location>
        <begin position="74"/>
        <end position="95"/>
    </location>
</feature>
<dbReference type="SUPFAM" id="SSF103473">
    <property type="entry name" value="MFS general substrate transporter"/>
    <property type="match status" value="1"/>
</dbReference>
<dbReference type="AlphaFoldDB" id="A0A4Q9KDH1"/>
<feature type="transmembrane region" description="Helical" evidence="5">
    <location>
        <begin position="254"/>
        <end position="275"/>
    </location>
</feature>
<dbReference type="Gene3D" id="1.20.1250.20">
    <property type="entry name" value="MFS general substrate transporter like domains"/>
    <property type="match status" value="1"/>
</dbReference>
<keyword evidence="8" id="KW-1185">Reference proteome</keyword>
<feature type="domain" description="Major facilitator superfamily (MFS) profile" evidence="6">
    <location>
        <begin position="1"/>
        <end position="400"/>
    </location>
</feature>
<reference evidence="7 8" key="1">
    <citation type="submission" date="2019-01" db="EMBL/GenBank/DDBJ databases">
        <title>Lactibacter flavus gen. nov., sp. nov., a novel bacterium of the family Propionibacteriaceae isolated from raw milk and dairy products.</title>
        <authorList>
            <person name="Huptas C."/>
            <person name="Wenning M."/>
            <person name="Breitenwieser F."/>
            <person name="Doll E."/>
            <person name="Von Neubeck M."/>
            <person name="Busse H.-J."/>
            <person name="Scherer S."/>
        </authorList>
    </citation>
    <scope>NUCLEOTIDE SEQUENCE [LARGE SCALE GENOMIC DNA]</scope>
    <source>
        <strain evidence="7 8">KCTC 33808</strain>
    </source>
</reference>
<feature type="transmembrane region" description="Helical" evidence="5">
    <location>
        <begin position="312"/>
        <end position="335"/>
    </location>
</feature>
<evidence type="ECO:0000256" key="1">
    <source>
        <dbReference type="ARBA" id="ARBA00004651"/>
    </source>
</evidence>
<accession>A0A4Q9KDH1</accession>
<evidence type="ECO:0000256" key="5">
    <source>
        <dbReference type="SAM" id="Phobius"/>
    </source>
</evidence>